<sequence>MFRKQANPFVRFGLSTLVIGIVLLALNIFNTARTVAEYPGIDFMDVFWVTEGTNGANNVRLMVQVWGPVILIPLGIILLIVAVVTRKGKQDAQQQPAAGQFGDQQAAPQYGAPQQSQQWQQQSQAAQATAAQASQWAPEQLQQAQEQALQAQAQAQQYGAQAGYNPAQPTQGDAAAPQYGQQAPHFGDGNATKQ</sequence>
<proteinExistence type="predicted"/>
<evidence type="ECO:0000256" key="2">
    <source>
        <dbReference type="SAM" id="Phobius"/>
    </source>
</evidence>
<evidence type="ECO:0000256" key="1">
    <source>
        <dbReference type="SAM" id="MobiDB-lite"/>
    </source>
</evidence>
<protein>
    <submittedName>
        <fullName evidence="3">Uncharacterized protein</fullName>
    </submittedName>
</protein>
<feature type="transmembrane region" description="Helical" evidence="2">
    <location>
        <begin position="65"/>
        <end position="85"/>
    </location>
</feature>
<organism evidence="3">
    <name type="scientific">Gulosibacter sediminis</name>
    <dbReference type="NCBI Taxonomy" id="1729695"/>
    <lineage>
        <taxon>Bacteria</taxon>
        <taxon>Bacillati</taxon>
        <taxon>Actinomycetota</taxon>
        <taxon>Actinomycetes</taxon>
        <taxon>Micrococcales</taxon>
        <taxon>Microbacteriaceae</taxon>
        <taxon>Gulosibacter</taxon>
    </lineage>
</organism>
<feature type="transmembrane region" description="Helical" evidence="2">
    <location>
        <begin position="12"/>
        <end position="29"/>
    </location>
</feature>
<name>A0ABY4MV20_9MICO</name>
<keyword evidence="2" id="KW-0472">Membrane</keyword>
<keyword evidence="2" id="KW-0812">Transmembrane</keyword>
<gene>
    <name evidence="3" type="ORF">M3M28_09425</name>
</gene>
<feature type="region of interest" description="Disordered" evidence="1">
    <location>
        <begin position="94"/>
        <end position="194"/>
    </location>
</feature>
<accession>A0ABY4MV20</accession>
<feature type="compositionally biased region" description="Low complexity" evidence="1">
    <location>
        <begin position="104"/>
        <end position="168"/>
    </location>
</feature>
<keyword evidence="2" id="KW-1133">Transmembrane helix</keyword>
<evidence type="ECO:0000313" key="3">
    <source>
        <dbReference type="EMBL" id="UQN14268.1"/>
    </source>
</evidence>
<dbReference type="EMBL" id="CP097160">
    <property type="protein sequence ID" value="UQN14268.1"/>
    <property type="molecule type" value="Genomic_DNA"/>
</dbReference>
<reference evidence="3" key="1">
    <citation type="submission" date="2022-05" db="EMBL/GenBank/DDBJ databases">
        <title>Complete genome sequence of toluene-degrading Gulosibacter sediminis strain ACHW.36C.</title>
        <authorList>
            <person name="Wai A.C."/>
            <person name="Lai G.K."/>
            <person name="Griffin S.D."/>
            <person name="Leung F.C."/>
        </authorList>
    </citation>
    <scope>NUCLEOTIDE SEQUENCE [LARGE SCALE GENOMIC DNA]</scope>
    <source>
        <strain evidence="3">ACHW.36C</strain>
    </source>
</reference>